<proteinExistence type="predicted"/>
<dbReference type="Proteomes" id="UP000182466">
    <property type="component" value="Unassembled WGS sequence"/>
</dbReference>
<gene>
    <name evidence="2" type="ORF">SAMN05216236_11650</name>
</gene>
<evidence type="ECO:0000313" key="2">
    <source>
        <dbReference type="EMBL" id="SFT97995.1"/>
    </source>
</evidence>
<keyword evidence="3" id="KW-1185">Reference proteome</keyword>
<feature type="transmembrane region" description="Helical" evidence="1">
    <location>
        <begin position="285"/>
        <end position="304"/>
    </location>
</feature>
<sequence>MVLGYRSGRAGRTVFLSGAGWGPNTRHPVLMTDSAEADQRQPDSPRKRGFRGSSTQIWTAVIGLILMALTLFWNSWVIQAKNVFANFQLVNAVFDQVDYTDLVLTYDICHQAEKDLSSADVARIMRLGRSLQKHQALFLYARGGATELINTFTLEQLKFSVGSLFRKKPEIPQKQLLMPIAKENTSAKEFCESISAGRGDLASRTKIWQASLTDFSSLLEISAASLMLSGVGPGSNEVLVQKLNSRLSVVTRWWLPILNGALGAIIYCLNLMINNDPKEPRFGEVLLRTVFGGFVGLLVATLIIPSAIVSPVYASGAAGASLLAFIFGFAQNSFISMLERLNKLVVESTQRKPKS</sequence>
<keyword evidence="1" id="KW-0472">Membrane</keyword>
<protein>
    <submittedName>
        <fullName evidence="2">Uncharacterized protein</fullName>
    </submittedName>
</protein>
<evidence type="ECO:0000313" key="3">
    <source>
        <dbReference type="Proteomes" id="UP000182466"/>
    </source>
</evidence>
<dbReference type="EMBL" id="FPAW01000016">
    <property type="protein sequence ID" value="SFT97995.1"/>
    <property type="molecule type" value="Genomic_DNA"/>
</dbReference>
<evidence type="ECO:0000256" key="1">
    <source>
        <dbReference type="SAM" id="Phobius"/>
    </source>
</evidence>
<feature type="transmembrane region" description="Helical" evidence="1">
    <location>
        <begin position="253"/>
        <end position="273"/>
    </location>
</feature>
<feature type="transmembrane region" description="Helical" evidence="1">
    <location>
        <begin position="57"/>
        <end position="76"/>
    </location>
</feature>
<organism evidence="2 3">
    <name type="scientific">Sedimentitalea nanhaiensis</name>
    <dbReference type="NCBI Taxonomy" id="999627"/>
    <lineage>
        <taxon>Bacteria</taxon>
        <taxon>Pseudomonadati</taxon>
        <taxon>Pseudomonadota</taxon>
        <taxon>Alphaproteobacteria</taxon>
        <taxon>Rhodobacterales</taxon>
        <taxon>Paracoccaceae</taxon>
        <taxon>Sedimentitalea</taxon>
    </lineage>
</organism>
<keyword evidence="1" id="KW-0812">Transmembrane</keyword>
<reference evidence="2 3" key="1">
    <citation type="submission" date="2016-10" db="EMBL/GenBank/DDBJ databases">
        <authorList>
            <person name="de Groot N.N."/>
        </authorList>
    </citation>
    <scope>NUCLEOTIDE SEQUENCE [LARGE SCALE GENOMIC DNA]</scope>
    <source>
        <strain evidence="2 3">CGMCC 1.10959</strain>
    </source>
</reference>
<keyword evidence="1" id="KW-1133">Transmembrane helix</keyword>
<name>A0A1I7CEX0_9RHOB</name>
<dbReference type="RefSeq" id="WP_027263427.1">
    <property type="nucleotide sequence ID" value="NZ_FPAW01000016.1"/>
</dbReference>
<dbReference type="AlphaFoldDB" id="A0A1I7CEX0"/>
<accession>A0A1I7CEX0</accession>
<feature type="transmembrane region" description="Helical" evidence="1">
    <location>
        <begin position="310"/>
        <end position="330"/>
    </location>
</feature>